<proteinExistence type="predicted"/>
<reference evidence="2 3" key="1">
    <citation type="journal article" date="2016" name="Mol. Biol. Evol.">
        <title>Comparative Genomics of Early-Diverging Mushroom-Forming Fungi Provides Insights into the Origins of Lignocellulose Decay Capabilities.</title>
        <authorList>
            <person name="Nagy L.G."/>
            <person name="Riley R."/>
            <person name="Tritt A."/>
            <person name="Adam C."/>
            <person name="Daum C."/>
            <person name="Floudas D."/>
            <person name="Sun H."/>
            <person name="Yadav J.S."/>
            <person name="Pangilinan J."/>
            <person name="Larsson K.H."/>
            <person name="Matsuura K."/>
            <person name="Barry K."/>
            <person name="Labutti K."/>
            <person name="Kuo R."/>
            <person name="Ohm R.A."/>
            <person name="Bhattacharya S.S."/>
            <person name="Shirouzu T."/>
            <person name="Yoshinaga Y."/>
            <person name="Martin F.M."/>
            <person name="Grigoriev I.V."/>
            <person name="Hibbett D.S."/>
        </authorList>
    </citation>
    <scope>NUCLEOTIDE SEQUENCE [LARGE SCALE GENOMIC DNA]</scope>
    <source>
        <strain evidence="2 3">HHB9708</strain>
    </source>
</reference>
<dbReference type="Pfam" id="PF00106">
    <property type="entry name" value="adh_short"/>
    <property type="match status" value="1"/>
</dbReference>
<dbReference type="PANTHER" id="PTHR43157:SF31">
    <property type="entry name" value="PHOSPHATIDYLINOSITOL-GLYCAN BIOSYNTHESIS CLASS F PROTEIN"/>
    <property type="match status" value="1"/>
</dbReference>
<evidence type="ECO:0000313" key="2">
    <source>
        <dbReference type="EMBL" id="KZS88792.1"/>
    </source>
</evidence>
<dbReference type="AlphaFoldDB" id="A0A164PJJ7"/>
<dbReference type="Gene3D" id="3.40.50.720">
    <property type="entry name" value="NAD(P)-binding Rossmann-like Domain"/>
    <property type="match status" value="1"/>
</dbReference>
<dbReference type="SUPFAM" id="SSF51735">
    <property type="entry name" value="NAD(P)-binding Rossmann-fold domains"/>
    <property type="match status" value="1"/>
</dbReference>
<dbReference type="GO" id="GO:0016491">
    <property type="term" value="F:oxidoreductase activity"/>
    <property type="evidence" value="ECO:0007669"/>
    <property type="project" value="UniProtKB-KW"/>
</dbReference>
<dbReference type="InterPro" id="IPR036291">
    <property type="entry name" value="NAD(P)-bd_dom_sf"/>
</dbReference>
<dbReference type="Proteomes" id="UP000076722">
    <property type="component" value="Unassembled WGS sequence"/>
</dbReference>
<dbReference type="STRING" id="1314777.A0A164PJJ7"/>
<keyword evidence="3" id="KW-1185">Reference proteome</keyword>
<sequence length="337" mass="36843">MGRYSVPGFLRDQFTTLPPIEALSKDLTGKTIIVTGANVGLGLEAARHFASMNPGRLILGCRSAKSAEEAVKDIQTTTGCKTVVFWPLDLSSFKSVTDFVDRFEREGGGRLDILVQNAGIARREYVQTEDGYESTLETNHLSSALLTILLLPILSKTESRVVVVSSELHLFVKNLEEAKSPQIIAKLSDKAHCTPSVMRQRYNVSKALNVFFVKALAAHLPPDTLITVDAVTPGFCHSKLTREAKGVVGVLVAILKALIARTTEAGSRNLVYAALSGTQAEMQGKYLNKCQVYEESDYILSAEGQKIQDRLWDETISILSEKDSRVRSVTAEILKAA</sequence>
<accession>A0A164PJJ7</accession>
<dbReference type="PANTHER" id="PTHR43157">
    <property type="entry name" value="PHOSPHATIDYLINOSITOL-GLYCAN BIOSYNTHESIS CLASS F PROTEIN-RELATED"/>
    <property type="match status" value="1"/>
</dbReference>
<organism evidence="2 3">
    <name type="scientific">Sistotremastrum niveocremeum HHB9708</name>
    <dbReference type="NCBI Taxonomy" id="1314777"/>
    <lineage>
        <taxon>Eukaryota</taxon>
        <taxon>Fungi</taxon>
        <taxon>Dikarya</taxon>
        <taxon>Basidiomycota</taxon>
        <taxon>Agaricomycotina</taxon>
        <taxon>Agaricomycetes</taxon>
        <taxon>Sistotremastrales</taxon>
        <taxon>Sistotremastraceae</taxon>
        <taxon>Sertulicium</taxon>
        <taxon>Sertulicium niveocremeum</taxon>
    </lineage>
</organism>
<evidence type="ECO:0000256" key="1">
    <source>
        <dbReference type="ARBA" id="ARBA00023002"/>
    </source>
</evidence>
<dbReference type="InterPro" id="IPR002347">
    <property type="entry name" value="SDR_fam"/>
</dbReference>
<protein>
    <submittedName>
        <fullName evidence="2">NAD(P)-binding protein</fullName>
    </submittedName>
</protein>
<evidence type="ECO:0000313" key="3">
    <source>
        <dbReference type="Proteomes" id="UP000076722"/>
    </source>
</evidence>
<keyword evidence="1" id="KW-0560">Oxidoreductase</keyword>
<dbReference type="OrthoDB" id="542013at2759"/>
<name>A0A164PJJ7_9AGAM</name>
<gene>
    <name evidence="2" type="ORF">SISNIDRAFT_469866</name>
</gene>
<dbReference type="EMBL" id="KV419433">
    <property type="protein sequence ID" value="KZS88792.1"/>
    <property type="molecule type" value="Genomic_DNA"/>
</dbReference>
<dbReference type="PRINTS" id="PR00081">
    <property type="entry name" value="GDHRDH"/>
</dbReference>